<evidence type="ECO:0000313" key="2">
    <source>
        <dbReference type="Proteomes" id="UP001374584"/>
    </source>
</evidence>
<proteinExistence type="predicted"/>
<gene>
    <name evidence="1" type="ORF">VNO80_29227</name>
</gene>
<accession>A0AAN9LAH6</accession>
<dbReference type="Proteomes" id="UP001374584">
    <property type="component" value="Unassembled WGS sequence"/>
</dbReference>
<sequence>MDMDYYRLNKRLLKGFLANAKALLKEEDGGDSCNTERYLHHLSKEFSKGTNSLTIPSYALWNDFVIDTKSQKDLNSVLLPEMQTVMHAPALPEEVS</sequence>
<protein>
    <submittedName>
        <fullName evidence="1">Uncharacterized protein</fullName>
    </submittedName>
</protein>
<comment type="caution">
    <text evidence="1">The sequence shown here is derived from an EMBL/GenBank/DDBJ whole genome shotgun (WGS) entry which is preliminary data.</text>
</comment>
<evidence type="ECO:0000313" key="1">
    <source>
        <dbReference type="EMBL" id="KAK7332475.1"/>
    </source>
</evidence>
<dbReference type="AlphaFoldDB" id="A0AAN9LAH6"/>
<keyword evidence="2" id="KW-1185">Reference proteome</keyword>
<organism evidence="1 2">
    <name type="scientific">Phaseolus coccineus</name>
    <name type="common">Scarlet runner bean</name>
    <name type="synonym">Phaseolus multiflorus</name>
    <dbReference type="NCBI Taxonomy" id="3886"/>
    <lineage>
        <taxon>Eukaryota</taxon>
        <taxon>Viridiplantae</taxon>
        <taxon>Streptophyta</taxon>
        <taxon>Embryophyta</taxon>
        <taxon>Tracheophyta</taxon>
        <taxon>Spermatophyta</taxon>
        <taxon>Magnoliopsida</taxon>
        <taxon>eudicotyledons</taxon>
        <taxon>Gunneridae</taxon>
        <taxon>Pentapetalae</taxon>
        <taxon>rosids</taxon>
        <taxon>fabids</taxon>
        <taxon>Fabales</taxon>
        <taxon>Fabaceae</taxon>
        <taxon>Papilionoideae</taxon>
        <taxon>50 kb inversion clade</taxon>
        <taxon>NPAAA clade</taxon>
        <taxon>indigoferoid/millettioid clade</taxon>
        <taxon>Phaseoleae</taxon>
        <taxon>Phaseolus</taxon>
    </lineage>
</organism>
<name>A0AAN9LAH6_PHACN</name>
<reference evidence="1 2" key="1">
    <citation type="submission" date="2024-01" db="EMBL/GenBank/DDBJ databases">
        <title>The genomes of 5 underutilized Papilionoideae crops provide insights into root nodulation and disease resistanc.</title>
        <authorList>
            <person name="Jiang F."/>
        </authorList>
    </citation>
    <scope>NUCLEOTIDE SEQUENCE [LARGE SCALE GENOMIC DNA]</scope>
    <source>
        <strain evidence="1">JINMINGXINNONG_FW02</strain>
        <tissue evidence="1">Leaves</tissue>
    </source>
</reference>
<dbReference type="EMBL" id="JAYMYR010000011">
    <property type="protein sequence ID" value="KAK7332475.1"/>
    <property type="molecule type" value="Genomic_DNA"/>
</dbReference>